<proteinExistence type="inferred from homology"/>
<name>A0A5N6ML66_9ASTR</name>
<evidence type="ECO:0000313" key="4">
    <source>
        <dbReference type="EMBL" id="KAD3640826.1"/>
    </source>
</evidence>
<comment type="similarity">
    <text evidence="1">Belongs to the plant acyltransferase family.</text>
</comment>
<dbReference type="Gene3D" id="3.30.559.10">
    <property type="entry name" value="Chloramphenicol acetyltransferase-like domain"/>
    <property type="match status" value="2"/>
</dbReference>
<keyword evidence="3" id="KW-0012">Acyltransferase</keyword>
<dbReference type="EMBL" id="SZYD01000015">
    <property type="protein sequence ID" value="KAD3640826.1"/>
    <property type="molecule type" value="Genomic_DNA"/>
</dbReference>
<keyword evidence="2" id="KW-0808">Transferase</keyword>
<dbReference type="InterPro" id="IPR023213">
    <property type="entry name" value="CAT-like_dom_sf"/>
</dbReference>
<sequence length="412" mass="46317">MMEIISKHIIKPSSPTPTHSKTIKFSLLDRLTLHSYTPILLIYESESLTSKDVLKKSLSETLTKYYPFAGRLQEDGKIVDCCDQGVIFVDAKIAGCGVHDFIQNPKYETQKLLFPEGFLWKESCIDSSFLAVQVTSFEGGGMAVTISISHKVADGCTIATFLSDWAAMVRGEVRPTPMILANYISDLLDPNVNVPEIVMNQSKSCVTKRYVFDSKKIEEMKTSVSGVVENPTKVEVVTAHLYKCAITASTAKMNSLRKSIWIQLVNMRPRIKKPLPENSIGNFTWYFIVSNNEKQMSLSDLAVEMKKGIKDLCNGGDNLDLTDWLMDVGEFASNVKELFDDLDVYRCSSMCRRPFYQTDFGWGCPKWVTMADVLVKNTFVLFDRPNGDGIEAMVSLEEDDLSFFQSNQDLLP</sequence>
<dbReference type="PANTHER" id="PTHR31623:SF82">
    <property type="entry name" value="DEACETYLVINDOLINE O-ACETYLTRANSFERASE"/>
    <property type="match status" value="1"/>
</dbReference>
<organism evidence="4 5">
    <name type="scientific">Mikania micrantha</name>
    <name type="common">bitter vine</name>
    <dbReference type="NCBI Taxonomy" id="192012"/>
    <lineage>
        <taxon>Eukaryota</taxon>
        <taxon>Viridiplantae</taxon>
        <taxon>Streptophyta</taxon>
        <taxon>Embryophyta</taxon>
        <taxon>Tracheophyta</taxon>
        <taxon>Spermatophyta</taxon>
        <taxon>Magnoliopsida</taxon>
        <taxon>eudicotyledons</taxon>
        <taxon>Gunneridae</taxon>
        <taxon>Pentapetalae</taxon>
        <taxon>asterids</taxon>
        <taxon>campanulids</taxon>
        <taxon>Asterales</taxon>
        <taxon>Asteraceae</taxon>
        <taxon>Asteroideae</taxon>
        <taxon>Heliantheae alliance</taxon>
        <taxon>Eupatorieae</taxon>
        <taxon>Mikania</taxon>
    </lineage>
</organism>
<dbReference type="GO" id="GO:0016746">
    <property type="term" value="F:acyltransferase activity"/>
    <property type="evidence" value="ECO:0007669"/>
    <property type="project" value="UniProtKB-KW"/>
</dbReference>
<dbReference type="Pfam" id="PF02458">
    <property type="entry name" value="Transferase"/>
    <property type="match status" value="1"/>
</dbReference>
<protein>
    <submittedName>
        <fullName evidence="4">Uncharacterized protein</fullName>
    </submittedName>
</protein>
<reference evidence="4 5" key="1">
    <citation type="submission" date="2019-05" db="EMBL/GenBank/DDBJ databases">
        <title>Mikania micrantha, genome provides insights into the molecular mechanism of rapid growth.</title>
        <authorList>
            <person name="Liu B."/>
        </authorList>
    </citation>
    <scope>NUCLEOTIDE SEQUENCE [LARGE SCALE GENOMIC DNA]</scope>
    <source>
        <strain evidence="4">NLD-2019</strain>
        <tissue evidence="4">Leaf</tissue>
    </source>
</reference>
<evidence type="ECO:0000256" key="1">
    <source>
        <dbReference type="ARBA" id="ARBA00009861"/>
    </source>
</evidence>
<dbReference type="AlphaFoldDB" id="A0A5N6ML66"/>
<evidence type="ECO:0000256" key="2">
    <source>
        <dbReference type="ARBA" id="ARBA00022679"/>
    </source>
</evidence>
<dbReference type="Proteomes" id="UP000326396">
    <property type="component" value="Linkage Group LG5"/>
</dbReference>
<comment type="caution">
    <text evidence="4">The sequence shown here is derived from an EMBL/GenBank/DDBJ whole genome shotgun (WGS) entry which is preliminary data.</text>
</comment>
<gene>
    <name evidence="4" type="ORF">E3N88_30049</name>
</gene>
<keyword evidence="5" id="KW-1185">Reference proteome</keyword>
<accession>A0A5N6ML66</accession>
<dbReference type="OrthoDB" id="671439at2759"/>
<evidence type="ECO:0000256" key="3">
    <source>
        <dbReference type="ARBA" id="ARBA00023315"/>
    </source>
</evidence>
<evidence type="ECO:0000313" key="5">
    <source>
        <dbReference type="Proteomes" id="UP000326396"/>
    </source>
</evidence>
<dbReference type="PANTHER" id="PTHR31623">
    <property type="entry name" value="F21J9.9"/>
    <property type="match status" value="1"/>
</dbReference>